<feature type="region of interest" description="Disordered" evidence="13">
    <location>
        <begin position="1106"/>
        <end position="1147"/>
    </location>
</feature>
<dbReference type="PANTHER" id="PTHR12424:SF19">
    <property type="entry name" value="INTEGRASE ZINC-BINDING DOMAIN-CONTAINING PROTEIN"/>
    <property type="match status" value="1"/>
</dbReference>
<dbReference type="InterPro" id="IPR006990">
    <property type="entry name" value="Tweety"/>
</dbReference>
<dbReference type="GO" id="GO:0005254">
    <property type="term" value="F:chloride channel activity"/>
    <property type="evidence" value="ECO:0007669"/>
    <property type="project" value="UniProtKB-KW"/>
</dbReference>
<dbReference type="CDD" id="cd00136">
    <property type="entry name" value="PDZ_canonical"/>
    <property type="match status" value="1"/>
</dbReference>
<gene>
    <name evidence="15" type="ORF">CYCCA115_LOCUS10751</name>
</gene>
<protein>
    <recommendedName>
        <fullName evidence="17">PDZ domain-containing protein</fullName>
    </recommendedName>
</protein>
<feature type="region of interest" description="Disordered" evidence="13">
    <location>
        <begin position="615"/>
        <end position="700"/>
    </location>
</feature>
<keyword evidence="16" id="KW-1185">Reference proteome</keyword>
<evidence type="ECO:0000256" key="1">
    <source>
        <dbReference type="ARBA" id="ARBA00004651"/>
    </source>
</evidence>
<dbReference type="Proteomes" id="UP001295423">
    <property type="component" value="Unassembled WGS sequence"/>
</dbReference>
<accession>A0AAD2FMX5</accession>
<feature type="compositionally biased region" description="Basic and acidic residues" evidence="13">
    <location>
        <begin position="904"/>
        <end position="921"/>
    </location>
</feature>
<keyword evidence="4" id="KW-1003">Cell membrane</keyword>
<keyword evidence="5 14" id="KW-0812">Transmembrane</keyword>
<evidence type="ECO:0000256" key="3">
    <source>
        <dbReference type="ARBA" id="ARBA00022448"/>
    </source>
</evidence>
<dbReference type="EMBL" id="CAKOGP040001714">
    <property type="protein sequence ID" value="CAJ1946614.1"/>
    <property type="molecule type" value="Genomic_DNA"/>
</dbReference>
<feature type="compositionally biased region" description="Acidic residues" evidence="13">
    <location>
        <begin position="1033"/>
        <end position="1051"/>
    </location>
</feature>
<feature type="transmembrane region" description="Helical" evidence="14">
    <location>
        <begin position="62"/>
        <end position="81"/>
    </location>
</feature>
<evidence type="ECO:0000256" key="7">
    <source>
        <dbReference type="ARBA" id="ARBA00023065"/>
    </source>
</evidence>
<feature type="transmembrane region" description="Helical" evidence="14">
    <location>
        <begin position="375"/>
        <end position="400"/>
    </location>
</feature>
<dbReference type="SUPFAM" id="SSF50156">
    <property type="entry name" value="PDZ domain-like"/>
    <property type="match status" value="1"/>
</dbReference>
<comment type="similarity">
    <text evidence="2">Belongs to the tweety family.</text>
</comment>
<evidence type="ECO:0008006" key="17">
    <source>
        <dbReference type="Google" id="ProtNLM"/>
    </source>
</evidence>
<evidence type="ECO:0000256" key="5">
    <source>
        <dbReference type="ARBA" id="ARBA00022692"/>
    </source>
</evidence>
<name>A0AAD2FMX5_9STRA</name>
<evidence type="ECO:0000256" key="10">
    <source>
        <dbReference type="ARBA" id="ARBA00023180"/>
    </source>
</evidence>
<feature type="compositionally biased region" description="Polar residues" evidence="13">
    <location>
        <begin position="746"/>
        <end position="766"/>
    </location>
</feature>
<evidence type="ECO:0000313" key="16">
    <source>
        <dbReference type="Proteomes" id="UP001295423"/>
    </source>
</evidence>
<comment type="subcellular location">
    <subcellularLocation>
        <location evidence="1">Cell membrane</location>
        <topology evidence="1">Multi-pass membrane protein</topology>
    </subcellularLocation>
</comment>
<dbReference type="Gene3D" id="2.30.42.10">
    <property type="match status" value="1"/>
</dbReference>
<evidence type="ECO:0000256" key="9">
    <source>
        <dbReference type="ARBA" id="ARBA00023173"/>
    </source>
</evidence>
<feature type="region of interest" description="Disordered" evidence="13">
    <location>
        <begin position="994"/>
        <end position="1053"/>
    </location>
</feature>
<dbReference type="GO" id="GO:0005886">
    <property type="term" value="C:plasma membrane"/>
    <property type="evidence" value="ECO:0007669"/>
    <property type="project" value="UniProtKB-SubCell"/>
</dbReference>
<evidence type="ECO:0000256" key="13">
    <source>
        <dbReference type="SAM" id="MobiDB-lite"/>
    </source>
</evidence>
<evidence type="ECO:0000313" key="15">
    <source>
        <dbReference type="EMBL" id="CAJ1946614.1"/>
    </source>
</evidence>
<feature type="transmembrane region" description="Helical" evidence="14">
    <location>
        <begin position="225"/>
        <end position="246"/>
    </location>
</feature>
<dbReference type="InterPro" id="IPR036034">
    <property type="entry name" value="PDZ_sf"/>
</dbReference>
<comment type="caution">
    <text evidence="15">The sequence shown here is derived from an EMBL/GenBank/DDBJ whole genome shotgun (WGS) entry which is preliminary data.</text>
</comment>
<keyword evidence="3" id="KW-0813">Transport</keyword>
<feature type="compositionally biased region" description="Polar residues" evidence="13">
    <location>
        <begin position="1111"/>
        <end position="1124"/>
    </location>
</feature>
<evidence type="ECO:0000256" key="2">
    <source>
        <dbReference type="ARBA" id="ARBA00009849"/>
    </source>
</evidence>
<keyword evidence="6 14" id="KW-1133">Transmembrane helix</keyword>
<feature type="region of interest" description="Disordered" evidence="13">
    <location>
        <begin position="901"/>
        <end position="941"/>
    </location>
</feature>
<feature type="compositionally biased region" description="Polar residues" evidence="13">
    <location>
        <begin position="626"/>
        <end position="636"/>
    </location>
</feature>
<keyword evidence="8 14" id="KW-0472">Membrane</keyword>
<evidence type="ECO:0000256" key="14">
    <source>
        <dbReference type="SAM" id="Phobius"/>
    </source>
</evidence>
<keyword evidence="7" id="KW-0406">Ion transport</keyword>
<dbReference type="GO" id="GO:0034707">
    <property type="term" value="C:chloride channel complex"/>
    <property type="evidence" value="ECO:0007669"/>
    <property type="project" value="UniProtKB-KW"/>
</dbReference>
<sequence>MSCLAPYDGNETFVQRNYDHNGWTNYLHNHAPRFGYTNNVMHWLKGTESQQSAYIKGLQSSVVAMSVLFVLWIGALVFFRIRGPSYFGWLSGRRRELPAEPNVKGVPPMDEDEMHLLEHSMVTVDAIKTRKQKLGLSLGKTREGAIVVYDIDEKGLFYGSDIQVGHRIAAVNDQRCTGDLKRTIQMLRECEGPFTIKVHHEICEEDLAIIEWDAVFDKTVKHQKIFRHIIFVALVVIISMGIVLSADGVQALSKVVDQGVKTFNKIEERAQYGLDLLDDIQFSVTNVKKDGHFLLDAVNKVCPKKTEKICSDLKDPSSCQEDLGLPFVPELQKAISYINHETGIQENIKDARNELDFLISHTFGLSADLEKIHTLLWALMVMSIALSFLCVIIVAGVGFGRPEIVGFFRRSCVFPLFGIMVFFSFALSVSFLMMSLVAADTCYDDPGPKVAAMVESSYTGGSSELMEDIMLRVFEGCQVPSIPLQENVEQLRDDILFFEQFSSNLEVFEPDRINTCGASPWTFSKLDLAINNRVNEHLCTASDHLRDFGDFFTCRFWYPIYFKAVHESICTDGTEGLAVIATTQIIVVFMALLVLTYRAALWDVKVSTVPNNSKKTLVKSAKPPTSEGTLMTATSRLTDDSSSDADSGEDRSPSNKPMVIAIDNMEQHSRESQPLAMPSIDYPDEEEKKEDSPESNPLLVSKDVVLEQSTSHRSIVINETAKEAPSSTPMIGMAVLESIELDHDGNSTVSSVDPPTFKRQSSNASSKQCNVVSENKEDPTLLLLRNQGTSIKSMSELSATQDADESIDSDSIYLSSDIGNASITFPDLLRPGHLVAEDRMKSINEDGVISDSDIKFVAADAENCSVEQSLDDSKVSLHSLSSVNTKPVHFSGINVSTRSMLSSRDIEKSKRPTLESNDSRRSIHSAPSIMERKSSVSSQDECCDESITPVLVETKARGRLRRGTSITVLQSNSDHGLTKQNSSAAMTVDSARMGDMEAGDLPPLTLRAPQPPVDMDDYNDVGQQPAPTPPPVDMDDYDDMAQDAPHDEEDTISPSQILALERKSEPKQLIAELAFDEIPMNRAYTSVYSNIDSVISDAEALMGEKKDRVSKQLTRGDSFSNQSAPGAPLSRPAGIQTKQVSVSMSEGGAGDIEVQDFMF</sequence>
<feature type="region of interest" description="Disordered" evidence="13">
    <location>
        <begin position="744"/>
        <end position="766"/>
    </location>
</feature>
<dbReference type="AlphaFoldDB" id="A0AAD2FMX5"/>
<feature type="transmembrane region" description="Helical" evidence="14">
    <location>
        <begin position="412"/>
        <end position="439"/>
    </location>
</feature>
<organism evidence="15 16">
    <name type="scientific">Cylindrotheca closterium</name>
    <dbReference type="NCBI Taxonomy" id="2856"/>
    <lineage>
        <taxon>Eukaryota</taxon>
        <taxon>Sar</taxon>
        <taxon>Stramenopiles</taxon>
        <taxon>Ochrophyta</taxon>
        <taxon>Bacillariophyta</taxon>
        <taxon>Bacillariophyceae</taxon>
        <taxon>Bacillariophycidae</taxon>
        <taxon>Bacillariales</taxon>
        <taxon>Bacillariaceae</taxon>
        <taxon>Cylindrotheca</taxon>
    </lineage>
</organism>
<reference evidence="15" key="1">
    <citation type="submission" date="2023-08" db="EMBL/GenBank/DDBJ databases">
        <authorList>
            <person name="Audoor S."/>
            <person name="Bilcke G."/>
        </authorList>
    </citation>
    <scope>NUCLEOTIDE SEQUENCE</scope>
</reference>
<proteinExistence type="inferred from homology"/>
<dbReference type="PANTHER" id="PTHR12424">
    <property type="entry name" value="TWEETY-RELATED"/>
    <property type="match status" value="1"/>
</dbReference>
<evidence type="ECO:0000256" key="6">
    <source>
        <dbReference type="ARBA" id="ARBA00022989"/>
    </source>
</evidence>
<evidence type="ECO:0000256" key="12">
    <source>
        <dbReference type="ARBA" id="ARBA00023303"/>
    </source>
</evidence>
<evidence type="ECO:0000256" key="4">
    <source>
        <dbReference type="ARBA" id="ARBA00022475"/>
    </source>
</evidence>
<evidence type="ECO:0000256" key="8">
    <source>
        <dbReference type="ARBA" id="ARBA00023136"/>
    </source>
</evidence>
<evidence type="ECO:0000256" key="11">
    <source>
        <dbReference type="ARBA" id="ARBA00023214"/>
    </source>
</evidence>
<keyword evidence="9" id="KW-0869">Chloride channel</keyword>
<keyword evidence="10" id="KW-0325">Glycoprotein</keyword>
<keyword evidence="12" id="KW-0407">Ion channel</keyword>
<keyword evidence="11" id="KW-0868">Chloride</keyword>